<dbReference type="EMBL" id="UINC01002149">
    <property type="protein sequence ID" value="SUZ93457.1"/>
    <property type="molecule type" value="Genomic_DNA"/>
</dbReference>
<organism evidence="1">
    <name type="scientific">marine metagenome</name>
    <dbReference type="NCBI Taxonomy" id="408172"/>
    <lineage>
        <taxon>unclassified sequences</taxon>
        <taxon>metagenomes</taxon>
        <taxon>ecological metagenomes</taxon>
    </lineage>
</organism>
<reference evidence="1" key="1">
    <citation type="submission" date="2018-05" db="EMBL/GenBank/DDBJ databases">
        <authorList>
            <person name="Lanie J.A."/>
            <person name="Ng W.-L."/>
            <person name="Kazmierczak K.M."/>
            <person name="Andrzejewski T.M."/>
            <person name="Davidsen T.M."/>
            <person name="Wayne K.J."/>
            <person name="Tettelin H."/>
            <person name="Glass J.I."/>
            <person name="Rusch D."/>
            <person name="Podicherti R."/>
            <person name="Tsui H.-C.T."/>
            <person name="Winkler M.E."/>
        </authorList>
    </citation>
    <scope>NUCLEOTIDE SEQUENCE</scope>
</reference>
<gene>
    <name evidence="1" type="ORF">METZ01_LOCUS46311</name>
</gene>
<dbReference type="AlphaFoldDB" id="A0A381RU51"/>
<accession>A0A381RU51</accession>
<proteinExistence type="predicted"/>
<sequence length="289" mass="33176">MKINILIPCSLYFFLLIISCSGDKVELGEKVTLDCVQTDPSGIVPDDLYQVGAVTTTDDYPPFTKKLDVCGITLVARDEISDDFMDKVAVTISEMFPWNETVDSLLQKQLLTNLYRYKTVIPLVYGEEWNLTTGEEEAWDETASWNSLCDIIMENIPNQVMEVVEHILHHVTDVGLHYTFPEEWGLSSSSRLYEVTQEAIAQGYYNVNQYLDIDELGVRSRVILQEYAYWIIYTGWDLRKTHGPEESEWSIMTKDELMSKLPESFRLYEETILSVMACPSPETLNAFLE</sequence>
<name>A0A381RU51_9ZZZZ</name>
<dbReference type="PROSITE" id="PS51257">
    <property type="entry name" value="PROKAR_LIPOPROTEIN"/>
    <property type="match status" value="1"/>
</dbReference>
<protein>
    <submittedName>
        <fullName evidence="1">Uncharacterized protein</fullName>
    </submittedName>
</protein>
<evidence type="ECO:0000313" key="1">
    <source>
        <dbReference type="EMBL" id="SUZ93457.1"/>
    </source>
</evidence>